<evidence type="ECO:0000313" key="1">
    <source>
        <dbReference type="Proteomes" id="UP000694864"/>
    </source>
</evidence>
<dbReference type="Proteomes" id="UP000694864">
    <property type="component" value="Chromosome 14"/>
</dbReference>
<reference evidence="1" key="2">
    <citation type="journal article" date="2014" name="Nat. Commun.">
        <title>The emerging biofuel crop Camelina sativa retains a highly undifferentiated hexaploid genome structure.</title>
        <authorList>
            <person name="Kagale S."/>
            <person name="Koh C."/>
            <person name="Nixon J."/>
            <person name="Bollina V."/>
            <person name="Clarke W.E."/>
            <person name="Tuteja R."/>
            <person name="Spillane C."/>
            <person name="Robinson S.J."/>
            <person name="Links M.G."/>
            <person name="Clarke C."/>
            <person name="Higgins E.E."/>
            <person name="Huebert T."/>
            <person name="Sharpe A.G."/>
            <person name="Parkin I.A."/>
        </authorList>
    </citation>
    <scope>NUCLEOTIDE SEQUENCE [LARGE SCALE GENOMIC DNA]</scope>
    <source>
        <strain evidence="1">r\DH55</strain>
    </source>
</reference>
<name>A0ABM0VLD5_CAMSA</name>
<dbReference type="RefSeq" id="XP_019082405.1">
    <property type="nucleotide sequence ID" value="XM_019226860.1"/>
</dbReference>
<dbReference type="GeneID" id="104793464"/>
<sequence length="165" mass="18709">MTNPPVPPPNFNRNAFLQYMSQQFSTQQYSSSTPEYDTFYRPIISEDQTGSIPDFETNVSPPADVNGSVPPADANGSVPPVSVEDLLIAPGRETLKYLHPKVERGAIWFKRDPYGVITKSILRMQKTDVKPACLTYRSLPPETKKRWFQAFAQEFNWDPIITKIV</sequence>
<keyword evidence="1" id="KW-1185">Reference proteome</keyword>
<proteinExistence type="predicted"/>
<dbReference type="RefSeq" id="XP_010457968.1">
    <property type="nucleotide sequence ID" value="XM_010459666.2"/>
</dbReference>
<evidence type="ECO:0000313" key="2">
    <source>
        <dbReference type="RefSeq" id="XP_010457968.1"/>
    </source>
</evidence>
<protein>
    <submittedName>
        <fullName evidence="2">Uncharacterized protein LOC104739345 isoform X2</fullName>
    </submittedName>
    <submittedName>
        <fullName evidence="3">Uncharacterized protein LOC104793464 isoform X2</fullName>
    </submittedName>
</protein>
<evidence type="ECO:0000313" key="3">
    <source>
        <dbReference type="RefSeq" id="XP_019082405.1"/>
    </source>
</evidence>
<accession>A0ABM0VLD5</accession>
<organism evidence="1 2">
    <name type="scientific">Camelina sativa</name>
    <name type="common">False flax</name>
    <name type="synonym">Myagrum sativum</name>
    <dbReference type="NCBI Taxonomy" id="90675"/>
    <lineage>
        <taxon>Eukaryota</taxon>
        <taxon>Viridiplantae</taxon>
        <taxon>Streptophyta</taxon>
        <taxon>Embryophyta</taxon>
        <taxon>Tracheophyta</taxon>
        <taxon>Spermatophyta</taxon>
        <taxon>Magnoliopsida</taxon>
        <taxon>eudicotyledons</taxon>
        <taxon>Gunneridae</taxon>
        <taxon>Pentapetalae</taxon>
        <taxon>rosids</taxon>
        <taxon>malvids</taxon>
        <taxon>Brassicales</taxon>
        <taxon>Brassicaceae</taxon>
        <taxon>Camelineae</taxon>
        <taxon>Camelina</taxon>
    </lineage>
</organism>
<dbReference type="GeneID" id="104739345"/>
<gene>
    <name evidence="2" type="primary">LOC104739345</name>
    <name evidence="3" type="synonym">LOC104793464</name>
</gene>
<reference evidence="2 3" key="3">
    <citation type="submission" date="2025-05" db="UniProtKB">
        <authorList>
            <consortium name="RefSeq"/>
        </authorList>
    </citation>
    <scope>IDENTIFICATION</scope>
    <source>
        <tissue evidence="2 3">Leaf</tissue>
    </source>
</reference>
<dbReference type="Proteomes" id="UP000694864">
    <property type="component" value="Chromosome 6"/>
</dbReference>
<reference evidence="1" key="1">
    <citation type="journal article" date="1997" name="Nucleic Acids Res.">
        <title>tRNAscan-SE: a program for improved detection of transfer RNA genes in genomic sequence.</title>
        <authorList>
            <person name="Lowe T.M."/>
            <person name="Eddy S.R."/>
        </authorList>
    </citation>
    <scope>NUCLEOTIDE SEQUENCE [LARGE SCALE GENOMIC DNA]</scope>
    <source>
        <strain evidence="1">r\DH55</strain>
    </source>
</reference>